<dbReference type="PRINTS" id="PR00344">
    <property type="entry name" value="BCTRLSENSOR"/>
</dbReference>
<dbReference type="SMART" id="SM00387">
    <property type="entry name" value="HATPase_c"/>
    <property type="match status" value="1"/>
</dbReference>
<dbReference type="RefSeq" id="WP_073124229.1">
    <property type="nucleotide sequence ID" value="NZ_FRAA01000007.1"/>
</dbReference>
<dbReference type="InterPro" id="IPR011006">
    <property type="entry name" value="CheY-like_superfamily"/>
</dbReference>
<dbReference type="CDD" id="cd17574">
    <property type="entry name" value="REC_OmpR"/>
    <property type="match status" value="1"/>
</dbReference>
<organism evidence="15 16">
    <name type="scientific">Reichenbachiella agariperforans</name>
    <dbReference type="NCBI Taxonomy" id="156994"/>
    <lineage>
        <taxon>Bacteria</taxon>
        <taxon>Pseudomonadati</taxon>
        <taxon>Bacteroidota</taxon>
        <taxon>Cytophagia</taxon>
        <taxon>Cytophagales</taxon>
        <taxon>Reichenbachiellaceae</taxon>
        <taxon>Reichenbachiella</taxon>
    </lineage>
</organism>
<dbReference type="GO" id="GO:0003700">
    <property type="term" value="F:DNA-binding transcription factor activity"/>
    <property type="evidence" value="ECO:0007669"/>
    <property type="project" value="InterPro"/>
</dbReference>
<dbReference type="FunFam" id="2.60.40.10:FF:000791">
    <property type="entry name" value="Two-component system sensor histidine kinase/response regulator"/>
    <property type="match status" value="1"/>
</dbReference>
<sequence length="1395" mass="158994">MKKRFTIQSTITVLFIFIGVSSSLSQSLYNDFIHYSTRNGLSQNDVRSIYQDSYGYIWIGTHDGLNRFDGYDFKTFNTDIYGGNSISSNLISDITEDSRGNIWLGTDDNGISMYNREKGLFHIINNDDNIREKRLSSNRIGKILIDQNGTIWAGSDEGLNKITYDYDQDTYLVSNFYHEEAQPESISQNFITSLFEDRLGNIWIGTKQGLNRYVSNKQGQDLFFKHLSDHGITDVQETEKGLLVCAGQLYFMSYESFYNGAPEFKRISNDYMSRVESDNQGNIWALLKQGMKVYQFDGDSALNPMKQFRHYWANNKSISSDYTTEIMKDNTGIIWIGTNGSGLNKYNPKRKNFKHFSTNENLGSLSHNKIRSIYEDNNDNLWIGTEGGGINFLNSTTPKQYADGFVNYKNNNMNNVPTSIYAIGGISNSNQDFILAGGGFPKNLNSFIVNGKSLPVSVDNVSGIIGSGFYIFTDKDQQVWVASYNGGLYRFLLNERGNLIEDTVFKHDPHVKGSLSSNIVRSINQDLKGNLWIGTDKGLNKLTYDQVQSKSAQFIVYKHDQNDPYSLSFNYVLPIMVTEDNQVWVGTLGGGLNKVIQGDKPDNDQFLSYTTKDGLPNNVIKALLEGDDGSIWLSSNKGITHFSPDKLEFKNYSINDGLQDLEFSELAAYKRKDGEMIFGGVNGFNAFYPQNITRDSTQITVRLDNLQILNKEVAIGDSVNQRVLLKKNINDLEKLYLKHNENSFSVSFAALHYAAPDQNAYAYKLEGFDNNWIKTTASNRVAKYTNLSPGDYTLLVKGSNNDGFWSSEPIKLPLTILRPFWKTPWAIATYVLLVLAGLWFFRKFTLISITSKNELVLEHMEREKHEEVNQMKLKFFTNISHEFRTPLTLIIGFIERLKNHSGSLSEEERQKYYQNVGRNSKVLLNLINQLLGFRKLEQGKMKLKASYNDLTNYVQLLGENFYELANQKNITFNVNYDHVIETWFDHEILERVIFNLLSNAFKYTPAGGKIDVHLVLNGEYVDIIVEDNGEGIPESMHDQVFERFAPNMSKRKTGSGIGLSFVQSLIHLHHGEITFDRQRDTGTLFCVSLPMDKEVYTKDELVDGGNTSMEIHTETDWLIPTSNPRQIPATSEPKDKTLLLIEDNKDILYFLEENFKHEFNILMAEEGEKAYDLCINNNIDLVISDIMMDGLNGLDFCIKLKQDERVNHIPVILLTAKGDSEDKIKGYEVGADAYIAKPFNLKELETRIHAILDSRQAVIGKFKSNKSISPSEVGMTSIDEKFLNRVMVYIEENLSSSEFTVEMLARECGLSQLHLNKKLKALVGDTANSFIRNIRIQRAAQLLKRNMYSISEIMYEVGFNDAKYFRDCFKKEYQMTPSEYQKQHTEEGNEEKAPS</sequence>
<dbReference type="FunFam" id="3.30.565.10:FF:000037">
    <property type="entry name" value="Hybrid sensor histidine kinase/response regulator"/>
    <property type="match status" value="1"/>
</dbReference>
<evidence type="ECO:0000256" key="1">
    <source>
        <dbReference type="ARBA" id="ARBA00000085"/>
    </source>
</evidence>
<dbReference type="Pfam" id="PF12833">
    <property type="entry name" value="HTH_18"/>
    <property type="match status" value="1"/>
</dbReference>
<dbReference type="GO" id="GO:0000155">
    <property type="term" value="F:phosphorelay sensor kinase activity"/>
    <property type="evidence" value="ECO:0007669"/>
    <property type="project" value="InterPro"/>
</dbReference>
<dbReference type="Pfam" id="PF07494">
    <property type="entry name" value="Reg_prop"/>
    <property type="match status" value="5"/>
</dbReference>
<dbReference type="GO" id="GO:0043565">
    <property type="term" value="F:sequence-specific DNA binding"/>
    <property type="evidence" value="ECO:0007669"/>
    <property type="project" value="InterPro"/>
</dbReference>
<dbReference type="InterPro" id="IPR013783">
    <property type="entry name" value="Ig-like_fold"/>
</dbReference>
<evidence type="ECO:0000256" key="10">
    <source>
        <dbReference type="ARBA" id="ARBA00023163"/>
    </source>
</evidence>
<evidence type="ECO:0000259" key="13">
    <source>
        <dbReference type="PROSITE" id="PS50109"/>
    </source>
</evidence>
<keyword evidence="10" id="KW-0804">Transcription</keyword>
<feature type="modified residue" description="4-aspartylphosphate" evidence="11">
    <location>
        <position position="1185"/>
    </location>
</feature>
<dbReference type="Proteomes" id="UP000184474">
    <property type="component" value="Unassembled WGS sequence"/>
</dbReference>
<dbReference type="Gene3D" id="1.10.287.130">
    <property type="match status" value="1"/>
</dbReference>
<dbReference type="SUPFAM" id="SSF47384">
    <property type="entry name" value="Homodimeric domain of signal transducing histidine kinase"/>
    <property type="match status" value="1"/>
</dbReference>
<dbReference type="SMART" id="SM00388">
    <property type="entry name" value="HisKA"/>
    <property type="match status" value="1"/>
</dbReference>
<dbReference type="InterPro" id="IPR015943">
    <property type="entry name" value="WD40/YVTN_repeat-like_dom_sf"/>
</dbReference>
<evidence type="ECO:0000256" key="4">
    <source>
        <dbReference type="ARBA" id="ARBA00022679"/>
    </source>
</evidence>
<dbReference type="SMART" id="SM00448">
    <property type="entry name" value="REC"/>
    <property type="match status" value="1"/>
</dbReference>
<dbReference type="PROSITE" id="PS01124">
    <property type="entry name" value="HTH_ARAC_FAMILY_2"/>
    <property type="match status" value="1"/>
</dbReference>
<evidence type="ECO:0000256" key="8">
    <source>
        <dbReference type="ARBA" id="ARBA00023012"/>
    </source>
</evidence>
<dbReference type="InterPro" id="IPR036097">
    <property type="entry name" value="HisK_dim/P_sf"/>
</dbReference>
<evidence type="ECO:0000259" key="14">
    <source>
        <dbReference type="PROSITE" id="PS50110"/>
    </source>
</evidence>
<dbReference type="CDD" id="cd00082">
    <property type="entry name" value="HisKA"/>
    <property type="match status" value="1"/>
</dbReference>
<protein>
    <recommendedName>
        <fullName evidence="2">histidine kinase</fullName>
        <ecNumber evidence="2">2.7.13.3</ecNumber>
    </recommendedName>
</protein>
<comment type="catalytic activity">
    <reaction evidence="1">
        <text>ATP + protein L-histidine = ADP + protein N-phospho-L-histidine.</text>
        <dbReference type="EC" id="2.7.13.3"/>
    </reaction>
</comment>
<keyword evidence="5" id="KW-0547">Nucleotide-binding</keyword>
<feature type="domain" description="Response regulatory" evidence="14">
    <location>
        <begin position="1137"/>
        <end position="1252"/>
    </location>
</feature>
<dbReference type="PROSITE" id="PS50110">
    <property type="entry name" value="RESPONSE_REGULATORY"/>
    <property type="match status" value="1"/>
</dbReference>
<evidence type="ECO:0000313" key="15">
    <source>
        <dbReference type="EMBL" id="SHK67323.1"/>
    </source>
</evidence>
<evidence type="ECO:0000256" key="6">
    <source>
        <dbReference type="ARBA" id="ARBA00022777"/>
    </source>
</evidence>
<dbReference type="InterPro" id="IPR001789">
    <property type="entry name" value="Sig_transdc_resp-reg_receiver"/>
</dbReference>
<feature type="domain" description="HTH araC/xylS-type" evidence="12">
    <location>
        <begin position="1284"/>
        <end position="1383"/>
    </location>
</feature>
<feature type="domain" description="Histidine kinase" evidence="13">
    <location>
        <begin position="878"/>
        <end position="1093"/>
    </location>
</feature>
<keyword evidence="3 11" id="KW-0597">Phosphoprotein</keyword>
<dbReference type="Pfam" id="PF00512">
    <property type="entry name" value="HisKA"/>
    <property type="match status" value="1"/>
</dbReference>
<dbReference type="EC" id="2.7.13.3" evidence="2"/>
<dbReference type="Pfam" id="PF02518">
    <property type="entry name" value="HATPase_c"/>
    <property type="match status" value="1"/>
</dbReference>
<evidence type="ECO:0000256" key="2">
    <source>
        <dbReference type="ARBA" id="ARBA00012438"/>
    </source>
</evidence>
<dbReference type="PROSITE" id="PS50109">
    <property type="entry name" value="HIS_KIN"/>
    <property type="match status" value="1"/>
</dbReference>
<dbReference type="InterPro" id="IPR004358">
    <property type="entry name" value="Sig_transdc_His_kin-like_C"/>
</dbReference>
<dbReference type="InterPro" id="IPR036890">
    <property type="entry name" value="HATPase_C_sf"/>
</dbReference>
<evidence type="ECO:0000256" key="11">
    <source>
        <dbReference type="PROSITE-ProRule" id="PRU00169"/>
    </source>
</evidence>
<dbReference type="SUPFAM" id="SSF55874">
    <property type="entry name" value="ATPase domain of HSP90 chaperone/DNA topoisomerase II/histidine kinase"/>
    <property type="match status" value="1"/>
</dbReference>
<dbReference type="InterPro" id="IPR011123">
    <property type="entry name" value="Y_Y_Y"/>
</dbReference>
<gene>
    <name evidence="15" type="ORF">SAMN04488028_10777</name>
</gene>
<dbReference type="SUPFAM" id="SSF63829">
    <property type="entry name" value="Calcium-dependent phosphotriesterase"/>
    <property type="match status" value="2"/>
</dbReference>
<dbReference type="Gene3D" id="2.130.10.10">
    <property type="entry name" value="YVTN repeat-like/Quinoprotein amine dehydrogenase"/>
    <property type="match status" value="3"/>
</dbReference>
<keyword evidence="9" id="KW-0805">Transcription regulation</keyword>
<evidence type="ECO:0000259" key="12">
    <source>
        <dbReference type="PROSITE" id="PS01124"/>
    </source>
</evidence>
<keyword evidence="7" id="KW-0067">ATP-binding</keyword>
<dbReference type="SUPFAM" id="SSF46689">
    <property type="entry name" value="Homeodomain-like"/>
    <property type="match status" value="1"/>
</dbReference>
<dbReference type="Pfam" id="PF07495">
    <property type="entry name" value="Y_Y_Y"/>
    <property type="match status" value="1"/>
</dbReference>
<keyword evidence="16" id="KW-1185">Reference proteome</keyword>
<dbReference type="InterPro" id="IPR011110">
    <property type="entry name" value="Reg_prop"/>
</dbReference>
<keyword evidence="4" id="KW-0808">Transferase</keyword>
<evidence type="ECO:0000256" key="5">
    <source>
        <dbReference type="ARBA" id="ARBA00022741"/>
    </source>
</evidence>
<dbReference type="STRING" id="156994.SAMN04488028_10777"/>
<dbReference type="CDD" id="cd00075">
    <property type="entry name" value="HATPase"/>
    <property type="match status" value="1"/>
</dbReference>
<dbReference type="Pfam" id="PF00072">
    <property type="entry name" value="Response_reg"/>
    <property type="match status" value="1"/>
</dbReference>
<dbReference type="PANTHER" id="PTHR43547:SF2">
    <property type="entry name" value="HYBRID SIGNAL TRANSDUCTION HISTIDINE KINASE C"/>
    <property type="match status" value="1"/>
</dbReference>
<proteinExistence type="predicted"/>
<dbReference type="PANTHER" id="PTHR43547">
    <property type="entry name" value="TWO-COMPONENT HISTIDINE KINASE"/>
    <property type="match status" value="1"/>
</dbReference>
<evidence type="ECO:0000256" key="7">
    <source>
        <dbReference type="ARBA" id="ARBA00022840"/>
    </source>
</evidence>
<dbReference type="SMART" id="SM00342">
    <property type="entry name" value="HTH_ARAC"/>
    <property type="match status" value="1"/>
</dbReference>
<dbReference type="Gene3D" id="1.10.10.60">
    <property type="entry name" value="Homeodomain-like"/>
    <property type="match status" value="1"/>
</dbReference>
<evidence type="ECO:0000256" key="3">
    <source>
        <dbReference type="ARBA" id="ARBA00022553"/>
    </source>
</evidence>
<dbReference type="InterPro" id="IPR003594">
    <property type="entry name" value="HATPase_dom"/>
</dbReference>
<accession>A0A1M6UDS6</accession>
<dbReference type="Gene3D" id="3.30.565.10">
    <property type="entry name" value="Histidine kinase-like ATPase, C-terminal domain"/>
    <property type="match status" value="1"/>
</dbReference>
<dbReference type="InterPro" id="IPR018060">
    <property type="entry name" value="HTH_AraC"/>
</dbReference>
<evidence type="ECO:0000313" key="16">
    <source>
        <dbReference type="Proteomes" id="UP000184474"/>
    </source>
</evidence>
<dbReference type="Gene3D" id="3.40.50.2300">
    <property type="match status" value="1"/>
</dbReference>
<dbReference type="EMBL" id="FRAA01000007">
    <property type="protein sequence ID" value="SHK67323.1"/>
    <property type="molecule type" value="Genomic_DNA"/>
</dbReference>
<dbReference type="InterPro" id="IPR009057">
    <property type="entry name" value="Homeodomain-like_sf"/>
</dbReference>
<keyword evidence="8" id="KW-0902">Two-component regulatory system</keyword>
<keyword evidence="6 15" id="KW-0418">Kinase</keyword>
<dbReference type="Gene3D" id="2.60.40.10">
    <property type="entry name" value="Immunoglobulins"/>
    <property type="match status" value="1"/>
</dbReference>
<dbReference type="SUPFAM" id="SSF52172">
    <property type="entry name" value="CheY-like"/>
    <property type="match status" value="1"/>
</dbReference>
<dbReference type="InterPro" id="IPR005467">
    <property type="entry name" value="His_kinase_dom"/>
</dbReference>
<evidence type="ECO:0000256" key="9">
    <source>
        <dbReference type="ARBA" id="ARBA00023015"/>
    </source>
</evidence>
<dbReference type="GO" id="GO:0005524">
    <property type="term" value="F:ATP binding"/>
    <property type="evidence" value="ECO:0007669"/>
    <property type="project" value="UniProtKB-KW"/>
</dbReference>
<dbReference type="InterPro" id="IPR003661">
    <property type="entry name" value="HisK_dim/P_dom"/>
</dbReference>
<name>A0A1M6UDS6_REIAG</name>
<reference evidence="16" key="1">
    <citation type="submission" date="2016-11" db="EMBL/GenBank/DDBJ databases">
        <authorList>
            <person name="Varghese N."/>
            <person name="Submissions S."/>
        </authorList>
    </citation>
    <scope>NUCLEOTIDE SEQUENCE [LARGE SCALE GENOMIC DNA]</scope>
    <source>
        <strain evidence="16">DSM 26134</strain>
    </source>
</reference>